<evidence type="ECO:0000256" key="1">
    <source>
        <dbReference type="SAM" id="MobiDB-lite"/>
    </source>
</evidence>
<dbReference type="Gene3D" id="3.20.20.140">
    <property type="entry name" value="Metal-dependent hydrolases"/>
    <property type="match status" value="1"/>
</dbReference>
<dbReference type="AlphaFoldDB" id="A0A383E228"/>
<dbReference type="EMBL" id="UINC01221909">
    <property type="protein sequence ID" value="SVE50445.1"/>
    <property type="molecule type" value="Genomic_DNA"/>
</dbReference>
<name>A0A383E228_9ZZZZ</name>
<proteinExistence type="predicted"/>
<feature type="region of interest" description="Disordered" evidence="1">
    <location>
        <begin position="1"/>
        <end position="20"/>
    </location>
</feature>
<evidence type="ECO:0008006" key="3">
    <source>
        <dbReference type="Google" id="ProtNLM"/>
    </source>
</evidence>
<evidence type="ECO:0000313" key="2">
    <source>
        <dbReference type="EMBL" id="SVE50445.1"/>
    </source>
</evidence>
<organism evidence="2">
    <name type="scientific">marine metagenome</name>
    <dbReference type="NCBI Taxonomy" id="408172"/>
    <lineage>
        <taxon>unclassified sequences</taxon>
        <taxon>metagenomes</taxon>
        <taxon>ecological metagenomes</taxon>
    </lineage>
</organism>
<accession>A0A383E228</accession>
<gene>
    <name evidence="2" type="ORF">METZ01_LOCUS503299</name>
</gene>
<feature type="compositionally biased region" description="Basic and acidic residues" evidence="1">
    <location>
        <begin position="1"/>
        <end position="14"/>
    </location>
</feature>
<protein>
    <recommendedName>
        <fullName evidence="3">Amidohydrolase-related domain-containing protein</fullName>
    </recommendedName>
</protein>
<reference evidence="2" key="1">
    <citation type="submission" date="2018-05" db="EMBL/GenBank/DDBJ databases">
        <authorList>
            <person name="Lanie J.A."/>
            <person name="Ng W.-L."/>
            <person name="Kazmierczak K.M."/>
            <person name="Andrzejewski T.M."/>
            <person name="Davidsen T.M."/>
            <person name="Wayne K.J."/>
            <person name="Tettelin H."/>
            <person name="Glass J.I."/>
            <person name="Rusch D."/>
            <person name="Podicherti R."/>
            <person name="Tsui H.-C.T."/>
            <person name="Winkler M.E."/>
        </authorList>
    </citation>
    <scope>NUCLEOTIDE SEQUENCE</scope>
</reference>
<sequence>SHISGDDLYDKDMYPKAPVKPGGLNPKMLAKHPNLYADLSATSGLNAISRDHEFGKQYIIENSNKLLFARDIFDTLLMDHINTLDLPSDVSDKIMYKNALKLVGEL</sequence>
<feature type="non-terminal residue" evidence="2">
    <location>
        <position position="1"/>
    </location>
</feature>